<evidence type="ECO:0000256" key="1">
    <source>
        <dbReference type="ARBA" id="ARBA00022630"/>
    </source>
</evidence>
<keyword evidence="5" id="KW-1185">Reference proteome</keyword>
<name>A0ABR9ZSK6_9FIRM</name>
<dbReference type="PRINTS" id="PR00469">
    <property type="entry name" value="PNDRDTASEII"/>
</dbReference>
<evidence type="ECO:0000313" key="5">
    <source>
        <dbReference type="Proteomes" id="UP000614200"/>
    </source>
</evidence>
<organism evidence="4 5">
    <name type="scientific">Fusibacter ferrireducens</name>
    <dbReference type="NCBI Taxonomy" id="2785058"/>
    <lineage>
        <taxon>Bacteria</taxon>
        <taxon>Bacillati</taxon>
        <taxon>Bacillota</taxon>
        <taxon>Clostridia</taxon>
        <taxon>Eubacteriales</taxon>
        <taxon>Eubacteriales Family XII. Incertae Sedis</taxon>
        <taxon>Fusibacter</taxon>
    </lineage>
</organism>
<dbReference type="SUPFAM" id="SSF51905">
    <property type="entry name" value="FAD/NAD(P)-binding domain"/>
    <property type="match status" value="1"/>
</dbReference>
<protein>
    <submittedName>
        <fullName evidence="4">FAD-dependent oxidoreductase</fullName>
    </submittedName>
</protein>
<accession>A0ABR9ZSK6</accession>
<evidence type="ECO:0000256" key="2">
    <source>
        <dbReference type="ARBA" id="ARBA00023002"/>
    </source>
</evidence>
<feature type="domain" description="FAD/NAD(P)-binding" evidence="3">
    <location>
        <begin position="24"/>
        <end position="310"/>
    </location>
</feature>
<dbReference type="InterPro" id="IPR050097">
    <property type="entry name" value="Ferredoxin-NADP_redctase_2"/>
</dbReference>
<comment type="caution">
    <text evidence="4">The sequence shown here is derived from an EMBL/GenBank/DDBJ whole genome shotgun (WGS) entry which is preliminary data.</text>
</comment>
<reference evidence="4 5" key="1">
    <citation type="submission" date="2020-11" db="EMBL/GenBank/DDBJ databases">
        <title>Fusibacter basophilias sp. nov.</title>
        <authorList>
            <person name="Qiu D."/>
        </authorList>
    </citation>
    <scope>NUCLEOTIDE SEQUENCE [LARGE SCALE GENOMIC DNA]</scope>
    <source>
        <strain evidence="4 5">Q10-2</strain>
    </source>
</reference>
<dbReference type="Pfam" id="PF07992">
    <property type="entry name" value="Pyr_redox_2"/>
    <property type="match status" value="1"/>
</dbReference>
<dbReference type="PRINTS" id="PR00368">
    <property type="entry name" value="FADPNR"/>
</dbReference>
<dbReference type="PANTHER" id="PTHR48105">
    <property type="entry name" value="THIOREDOXIN REDUCTASE 1-RELATED-RELATED"/>
    <property type="match status" value="1"/>
</dbReference>
<dbReference type="Gene3D" id="3.50.50.60">
    <property type="entry name" value="FAD/NAD(P)-binding domain"/>
    <property type="match status" value="2"/>
</dbReference>
<proteinExistence type="predicted"/>
<evidence type="ECO:0000313" key="4">
    <source>
        <dbReference type="EMBL" id="MBF4692941.1"/>
    </source>
</evidence>
<sequence length="324" mass="34786">MDFNLNLNFGSQKKSDSVQSDKLYDLLIIGSGPAGLNAALYAKRKGLEVAILSTKMGGQVLDTSSVENYLGIQGASGEDLVHEFIAHVNTLKVPIIKDENVKHIEKKEVQFQLTLGNGTVYKSKAVIVATGSKPRELGVKGEDEYKGRGVAYCAICDGPLFEGRDVIIAGGGNSAVEAAIDLSKIAKTVTVVHRSQFRADQIVIDKLNLAENVKIHLETQITEVVGENLVTGVNVIDKKTKETFFIPAEGVFVEIGYLPNNELVKDLVDLNDKGEVIVNAKNETSLAGLYAAGDITDTPYKQIIVAASEGAKAALSANDYINHL</sequence>
<dbReference type="InterPro" id="IPR023753">
    <property type="entry name" value="FAD/NAD-binding_dom"/>
</dbReference>
<dbReference type="EMBL" id="JADKNH010000004">
    <property type="protein sequence ID" value="MBF4692941.1"/>
    <property type="molecule type" value="Genomic_DNA"/>
</dbReference>
<gene>
    <name evidence="4" type="ORF">ISU02_07410</name>
</gene>
<dbReference type="InterPro" id="IPR036188">
    <property type="entry name" value="FAD/NAD-bd_sf"/>
</dbReference>
<keyword evidence="2" id="KW-0560">Oxidoreductase</keyword>
<keyword evidence="1" id="KW-0285">Flavoprotein</keyword>
<dbReference type="Proteomes" id="UP000614200">
    <property type="component" value="Unassembled WGS sequence"/>
</dbReference>
<evidence type="ECO:0000259" key="3">
    <source>
        <dbReference type="Pfam" id="PF07992"/>
    </source>
</evidence>